<dbReference type="AlphaFoldDB" id="A0A3E4WL83"/>
<comment type="caution">
    <text evidence="1">The sequence shown here is derived from an EMBL/GenBank/DDBJ whole genome shotgun (WGS) entry which is preliminary data.</text>
</comment>
<accession>A0A3E4WL83</accession>
<sequence>WSAPGNNTAETAYAYPAVFNGIKLRCVITDVNGNKVISDEVTYSLKQEIKITEQPVSQIYVKGQKITSKVVATGGGLKYQWEYRLPKDSGWTKWSAPGNNTAETAYAYPAVFNGIKLRCVINDIYGNKVISDEIVLRQIENDEWELPIM</sequence>
<proteinExistence type="predicted"/>
<dbReference type="Proteomes" id="UP000260717">
    <property type="component" value="Unassembled WGS sequence"/>
</dbReference>
<name>A0A3E4WL83_9FIRM</name>
<evidence type="ECO:0000313" key="1">
    <source>
        <dbReference type="EMBL" id="RGM42830.1"/>
    </source>
</evidence>
<reference evidence="1 2" key="1">
    <citation type="submission" date="2018-08" db="EMBL/GenBank/DDBJ databases">
        <title>A genome reference for cultivated species of the human gut microbiota.</title>
        <authorList>
            <person name="Zou Y."/>
            <person name="Xue W."/>
            <person name="Luo G."/>
        </authorList>
    </citation>
    <scope>NUCLEOTIDE SEQUENCE [LARGE SCALE GENOMIC DNA]</scope>
    <source>
        <strain evidence="1 2">OM08-12AT</strain>
    </source>
</reference>
<gene>
    <name evidence="1" type="ORF">DXC13_15920</name>
</gene>
<dbReference type="RefSeq" id="WP_330410969.1">
    <property type="nucleotide sequence ID" value="NZ_QSTI01000063.1"/>
</dbReference>
<protein>
    <submittedName>
        <fullName evidence="1">Uncharacterized protein</fullName>
    </submittedName>
</protein>
<feature type="non-terminal residue" evidence="1">
    <location>
        <position position="1"/>
    </location>
</feature>
<dbReference type="EMBL" id="QSTI01000063">
    <property type="protein sequence ID" value="RGM42830.1"/>
    <property type="molecule type" value="Genomic_DNA"/>
</dbReference>
<organism evidence="1 2">
    <name type="scientific">Agathobacter rectalis</name>
    <dbReference type="NCBI Taxonomy" id="39491"/>
    <lineage>
        <taxon>Bacteria</taxon>
        <taxon>Bacillati</taxon>
        <taxon>Bacillota</taxon>
        <taxon>Clostridia</taxon>
        <taxon>Lachnospirales</taxon>
        <taxon>Lachnospiraceae</taxon>
        <taxon>Agathobacter</taxon>
    </lineage>
</organism>
<evidence type="ECO:0000313" key="2">
    <source>
        <dbReference type="Proteomes" id="UP000260717"/>
    </source>
</evidence>